<evidence type="ECO:0008006" key="4">
    <source>
        <dbReference type="Google" id="ProtNLM"/>
    </source>
</evidence>
<dbReference type="OrthoDB" id="9786218at2"/>
<feature type="transmembrane region" description="Helical" evidence="1">
    <location>
        <begin position="6"/>
        <end position="26"/>
    </location>
</feature>
<feature type="transmembrane region" description="Helical" evidence="1">
    <location>
        <begin position="177"/>
        <end position="201"/>
    </location>
</feature>
<protein>
    <recommendedName>
        <fullName evidence="4">Glycosyltransferase RgtA/B/C/D-like domain-containing protein</fullName>
    </recommendedName>
</protein>
<keyword evidence="1" id="KW-0812">Transmembrane</keyword>
<name>A1ASH7_PELPD</name>
<keyword evidence="1" id="KW-0472">Membrane</keyword>
<dbReference type="STRING" id="338966.Ppro_2695"/>
<organism evidence="2 3">
    <name type="scientific">Pelobacter propionicus (strain DSM 2379 / NBRC 103807 / OttBd1)</name>
    <dbReference type="NCBI Taxonomy" id="338966"/>
    <lineage>
        <taxon>Bacteria</taxon>
        <taxon>Pseudomonadati</taxon>
        <taxon>Thermodesulfobacteriota</taxon>
        <taxon>Desulfuromonadia</taxon>
        <taxon>Desulfuromonadales</taxon>
        <taxon>Desulfuromonadaceae</taxon>
        <taxon>Pelobacter</taxon>
    </lineage>
</organism>
<dbReference type="eggNOG" id="COG1287">
    <property type="taxonomic scope" value="Bacteria"/>
</dbReference>
<dbReference type="AlphaFoldDB" id="A1ASH7"/>
<evidence type="ECO:0000313" key="3">
    <source>
        <dbReference type="Proteomes" id="UP000006732"/>
    </source>
</evidence>
<evidence type="ECO:0000313" key="2">
    <source>
        <dbReference type="EMBL" id="ABL00298.1"/>
    </source>
</evidence>
<feature type="transmembrane region" description="Helical" evidence="1">
    <location>
        <begin position="89"/>
        <end position="109"/>
    </location>
</feature>
<keyword evidence="3" id="KW-1185">Reference proteome</keyword>
<dbReference type="RefSeq" id="WP_011736549.1">
    <property type="nucleotide sequence ID" value="NC_008609.1"/>
</dbReference>
<sequence length="527" mass="60176">MTSRKLSSIVTPSIAEIIFLGLFLFLSFSRGAGLLNDADTGYHIRAGDYILQTLSIPRHDIFSYLTPPIPWTAHEWLSEVVMAILHRQFGLTGVVVFFSLLIALTYYLLFRELRSYEGNIFIAVAITILAFASSQIHWLARPHIFSLLFMVAWYHVLDSYQCEDTNRLFLLPPLMLLWVNLHGGFITGFILLGCYVIGNFVQCLFKAPAERGGDRRKLQSLLKISIACLLVTLVNPVGYKILLFPFNLVNNKFLMDHVSEFLSPNFHEPLVFKYQLLLAIALLACSRKRPNPIELILILFFTNMALYSIRYVTLFAIIAAPILLRRADELLEGARGVFTESFRVRSARIAAMDGFAAGWLWLSIGVLVVVLCAAGGTIGYSFDPKLKPVAAVEFLKKEHIGGNMFDNDEFGDYIIYAAWPEYRVFFDGRSDMYGTERMKEYFSVTNFEPGWERVIETYRIDWFIISAKSALSRYLRAGNGWKLIYADRVAHIFVKEVPKYRYLIDRYRDVRPLPETTEKDAKSDDGA</sequence>
<keyword evidence="1" id="KW-1133">Transmembrane helix</keyword>
<reference evidence="2 3" key="1">
    <citation type="submission" date="2006-10" db="EMBL/GenBank/DDBJ databases">
        <title>Complete sequence of chromosome of Pelobacter propionicus DSM 2379.</title>
        <authorList>
            <consortium name="US DOE Joint Genome Institute"/>
            <person name="Copeland A."/>
            <person name="Lucas S."/>
            <person name="Lapidus A."/>
            <person name="Barry K."/>
            <person name="Detter J.C."/>
            <person name="Glavina del Rio T."/>
            <person name="Hammon N."/>
            <person name="Israni S."/>
            <person name="Dalin E."/>
            <person name="Tice H."/>
            <person name="Pitluck S."/>
            <person name="Saunders E."/>
            <person name="Brettin T."/>
            <person name="Bruce D."/>
            <person name="Han C."/>
            <person name="Tapia R."/>
            <person name="Schmutz J."/>
            <person name="Larimer F."/>
            <person name="Land M."/>
            <person name="Hauser L."/>
            <person name="Kyrpides N."/>
            <person name="Kim E."/>
            <person name="Lovley D."/>
            <person name="Richardson P."/>
        </authorList>
    </citation>
    <scope>NUCLEOTIDE SEQUENCE [LARGE SCALE GENOMIC DNA]</scope>
    <source>
        <strain evidence="3">DSM 2379 / NBRC 103807 / OttBd1</strain>
    </source>
</reference>
<feature type="transmembrane region" description="Helical" evidence="1">
    <location>
        <begin position="297"/>
        <end position="324"/>
    </location>
</feature>
<feature type="transmembrane region" description="Helical" evidence="1">
    <location>
        <begin position="359"/>
        <end position="380"/>
    </location>
</feature>
<dbReference type="EMBL" id="CP000482">
    <property type="protein sequence ID" value="ABL00298.1"/>
    <property type="molecule type" value="Genomic_DNA"/>
</dbReference>
<dbReference type="KEGG" id="ppd:Ppro_2695"/>
<dbReference type="Proteomes" id="UP000006732">
    <property type="component" value="Chromosome"/>
</dbReference>
<feature type="transmembrane region" description="Helical" evidence="1">
    <location>
        <begin position="221"/>
        <end position="246"/>
    </location>
</feature>
<evidence type="ECO:0000256" key="1">
    <source>
        <dbReference type="SAM" id="Phobius"/>
    </source>
</evidence>
<accession>A1ASH7</accession>
<feature type="transmembrane region" description="Helical" evidence="1">
    <location>
        <begin position="115"/>
        <end position="132"/>
    </location>
</feature>
<gene>
    <name evidence="2" type="ordered locus">Ppro_2695</name>
</gene>
<dbReference type="HOGENOM" id="CLU_033063_0_0_7"/>
<proteinExistence type="predicted"/>